<proteinExistence type="predicted"/>
<protein>
    <submittedName>
        <fullName evidence="2">Uncharacterized protein</fullName>
    </submittedName>
</protein>
<dbReference type="OrthoDB" id="1664508at2"/>
<keyword evidence="1" id="KW-1133">Transmembrane helix</keyword>
<comment type="caution">
    <text evidence="2">The sequence shown here is derived from an EMBL/GenBank/DDBJ whole genome shotgun (WGS) entry which is preliminary data.</text>
</comment>
<keyword evidence="1" id="KW-0812">Transmembrane</keyword>
<gene>
    <name evidence="2" type="ORF">DW674_04250</name>
</gene>
<dbReference type="InterPro" id="IPR036259">
    <property type="entry name" value="MFS_trans_sf"/>
</dbReference>
<evidence type="ECO:0000313" key="3">
    <source>
        <dbReference type="Proteomes" id="UP000283442"/>
    </source>
</evidence>
<feature type="transmembrane region" description="Helical" evidence="1">
    <location>
        <begin position="27"/>
        <end position="45"/>
    </location>
</feature>
<dbReference type="EMBL" id="QRHE01000003">
    <property type="protein sequence ID" value="RHF52389.1"/>
    <property type="molecule type" value="Genomic_DNA"/>
</dbReference>
<organism evidence="2 3">
    <name type="scientific">Mitsuokella multacida</name>
    <dbReference type="NCBI Taxonomy" id="52226"/>
    <lineage>
        <taxon>Bacteria</taxon>
        <taxon>Bacillati</taxon>
        <taxon>Bacillota</taxon>
        <taxon>Negativicutes</taxon>
        <taxon>Selenomonadales</taxon>
        <taxon>Selenomonadaceae</taxon>
        <taxon>Mitsuokella</taxon>
    </lineage>
</organism>
<keyword evidence="1" id="KW-0472">Membrane</keyword>
<accession>A0A414NY75</accession>
<dbReference type="RefSeq" id="WP_118175474.1">
    <property type="nucleotide sequence ID" value="NZ_JAQEAO010000003.1"/>
</dbReference>
<dbReference type="SUPFAM" id="SSF103473">
    <property type="entry name" value="MFS general substrate transporter"/>
    <property type="match status" value="1"/>
</dbReference>
<dbReference type="AlphaFoldDB" id="A0A414NY75"/>
<name>A0A414NY75_9FIRM</name>
<evidence type="ECO:0000313" key="2">
    <source>
        <dbReference type="EMBL" id="RHF52389.1"/>
    </source>
</evidence>
<reference evidence="2 3" key="1">
    <citation type="submission" date="2018-08" db="EMBL/GenBank/DDBJ databases">
        <title>A genome reference for cultivated species of the human gut microbiota.</title>
        <authorList>
            <person name="Zou Y."/>
            <person name="Xue W."/>
            <person name="Luo G."/>
        </authorList>
    </citation>
    <scope>NUCLEOTIDE SEQUENCE [LARGE SCALE GENOMIC DNA]</scope>
    <source>
        <strain evidence="2 3">AM25-21AC</strain>
    </source>
</reference>
<dbReference type="Proteomes" id="UP000283442">
    <property type="component" value="Unassembled WGS sequence"/>
</dbReference>
<sequence>MLIYIGAAVAVVLLALLYHYIPSRKVFFAFFLVLCAASAIVFFLWPTPHRSSDAVVSQEVREERQQQQQVFAVWYTDYQKDLEDLDRNWQRYHKILADFKADIISIQTAYLRLAQLEKDSQALDTRIAGRTPPLALNDFCYDQSIELVRKAHAYADAQHRAIALTRAAADPANLSTDDQEEQSHMLQAVMIRESPPALFIADEIAAIRDYLAIPEEDTDDDGTGQADTSASQ</sequence>
<evidence type="ECO:0000256" key="1">
    <source>
        <dbReference type="SAM" id="Phobius"/>
    </source>
</evidence>